<keyword evidence="8" id="KW-0539">Nucleus</keyword>
<reference evidence="15" key="2">
    <citation type="submission" date="2019-09" db="UniProtKB">
        <authorList>
            <consortium name="WormBaseParasite"/>
        </authorList>
    </citation>
    <scope>IDENTIFICATION</scope>
</reference>
<dbReference type="EMBL" id="UZAH01027823">
    <property type="protein sequence ID" value="VDO95310.1"/>
    <property type="molecule type" value="Genomic_DNA"/>
</dbReference>
<evidence type="ECO:0000259" key="12">
    <source>
        <dbReference type="PROSITE" id="PS51204"/>
    </source>
</evidence>
<accession>A0A183FXD6</accession>
<evidence type="ECO:0000256" key="2">
    <source>
        <dbReference type="ARBA" id="ARBA00022741"/>
    </source>
</evidence>
<evidence type="ECO:0000256" key="8">
    <source>
        <dbReference type="ARBA" id="ARBA00023242"/>
    </source>
</evidence>
<evidence type="ECO:0000256" key="5">
    <source>
        <dbReference type="ARBA" id="ARBA00022840"/>
    </source>
</evidence>
<evidence type="ECO:0000256" key="9">
    <source>
        <dbReference type="SAM" id="Coils"/>
    </source>
</evidence>
<evidence type="ECO:0000256" key="1">
    <source>
        <dbReference type="ARBA" id="ARBA00004123"/>
    </source>
</evidence>
<feature type="domain" description="Helicase ATP-binding" evidence="11">
    <location>
        <begin position="384"/>
        <end position="587"/>
    </location>
</feature>
<comment type="subcellular location">
    <subcellularLocation>
        <location evidence="1">Nucleus</location>
    </subcellularLocation>
</comment>
<protein>
    <submittedName>
        <fullName evidence="15">Helicase ATP-binding domain-containing protein</fullName>
    </submittedName>
</protein>
<organism evidence="14 15">
    <name type="scientific">Heligmosomoides polygyrus</name>
    <name type="common">Parasitic roundworm</name>
    <dbReference type="NCBI Taxonomy" id="6339"/>
    <lineage>
        <taxon>Eukaryota</taxon>
        <taxon>Metazoa</taxon>
        <taxon>Ecdysozoa</taxon>
        <taxon>Nematoda</taxon>
        <taxon>Chromadorea</taxon>
        <taxon>Rhabditida</taxon>
        <taxon>Rhabditina</taxon>
        <taxon>Rhabditomorpha</taxon>
        <taxon>Strongyloidea</taxon>
        <taxon>Heligmosomidae</taxon>
        <taxon>Heligmosomoides</taxon>
    </lineage>
</organism>
<dbReference type="InterPro" id="IPR050520">
    <property type="entry name" value="INO80/SWR1_helicase"/>
</dbReference>
<dbReference type="Proteomes" id="UP000050761">
    <property type="component" value="Unassembled WGS sequence"/>
</dbReference>
<dbReference type="Gene3D" id="3.40.50.10810">
    <property type="entry name" value="Tandem AAA-ATPase domain"/>
    <property type="match status" value="1"/>
</dbReference>
<proteinExistence type="predicted"/>
<dbReference type="GO" id="GO:0004386">
    <property type="term" value="F:helicase activity"/>
    <property type="evidence" value="ECO:0007669"/>
    <property type="project" value="UniProtKB-KW"/>
</dbReference>
<dbReference type="FunFam" id="3.40.50.10810:FF:000005">
    <property type="entry name" value="Photoperiod-independent early flowering 1"/>
    <property type="match status" value="1"/>
</dbReference>
<dbReference type="Pfam" id="PF00176">
    <property type="entry name" value="SNF2-rel_dom"/>
    <property type="match status" value="1"/>
</dbReference>
<keyword evidence="2" id="KW-0547">Nucleotide-binding</keyword>
<dbReference type="GO" id="GO:0042393">
    <property type="term" value="F:histone binding"/>
    <property type="evidence" value="ECO:0007669"/>
    <property type="project" value="TreeGrafter"/>
</dbReference>
<feature type="region of interest" description="Disordered" evidence="10">
    <location>
        <begin position="775"/>
        <end position="806"/>
    </location>
</feature>
<keyword evidence="4" id="KW-0347">Helicase</keyword>
<dbReference type="PROSITE" id="PS51204">
    <property type="entry name" value="HSA"/>
    <property type="match status" value="1"/>
</dbReference>
<dbReference type="Gene3D" id="1.20.120.850">
    <property type="entry name" value="SWI2/SNF2 ATPases, N-terminal domain"/>
    <property type="match status" value="1"/>
</dbReference>
<feature type="compositionally biased region" description="Polar residues" evidence="10">
    <location>
        <begin position="139"/>
        <end position="153"/>
    </location>
</feature>
<keyword evidence="5" id="KW-0067">ATP-binding</keyword>
<evidence type="ECO:0000256" key="4">
    <source>
        <dbReference type="ARBA" id="ARBA00022806"/>
    </source>
</evidence>
<dbReference type="AlphaFoldDB" id="A0A183FXD6"/>
<dbReference type="PANTHER" id="PTHR45685">
    <property type="entry name" value="HELICASE SRCAP-RELATED"/>
    <property type="match status" value="1"/>
</dbReference>
<evidence type="ECO:0000313" key="14">
    <source>
        <dbReference type="Proteomes" id="UP000050761"/>
    </source>
</evidence>
<evidence type="ECO:0000256" key="10">
    <source>
        <dbReference type="SAM" id="MobiDB-lite"/>
    </source>
</evidence>
<dbReference type="PANTHER" id="PTHR45685:SF1">
    <property type="entry name" value="HELICASE SRCAP"/>
    <property type="match status" value="1"/>
</dbReference>
<evidence type="ECO:0000256" key="3">
    <source>
        <dbReference type="ARBA" id="ARBA00022801"/>
    </source>
</evidence>
<dbReference type="GO" id="GO:0000812">
    <property type="term" value="C:Swr1 complex"/>
    <property type="evidence" value="ECO:0007669"/>
    <property type="project" value="TreeGrafter"/>
</dbReference>
<name>A0A183FXD6_HELPZ</name>
<evidence type="ECO:0000259" key="11">
    <source>
        <dbReference type="PROSITE" id="PS51192"/>
    </source>
</evidence>
<dbReference type="OrthoDB" id="448448at2759"/>
<feature type="compositionally biased region" description="Basic and acidic residues" evidence="10">
    <location>
        <begin position="275"/>
        <end position="295"/>
    </location>
</feature>
<keyword evidence="6" id="KW-0156">Chromatin regulator</keyword>
<feature type="region of interest" description="Disordered" evidence="10">
    <location>
        <begin position="228"/>
        <end position="300"/>
    </location>
</feature>
<dbReference type="SUPFAM" id="SSF52540">
    <property type="entry name" value="P-loop containing nucleoside triphosphate hydrolases"/>
    <property type="match status" value="2"/>
</dbReference>
<dbReference type="GO" id="GO:0006338">
    <property type="term" value="P:chromatin remodeling"/>
    <property type="evidence" value="ECO:0007669"/>
    <property type="project" value="TreeGrafter"/>
</dbReference>
<dbReference type="WBParaSite" id="HPBE_0001320601-mRNA-1">
    <property type="protein sequence ID" value="HPBE_0001320601-mRNA-1"/>
    <property type="gene ID" value="HPBE_0001320601"/>
</dbReference>
<dbReference type="GO" id="GO:0016887">
    <property type="term" value="F:ATP hydrolysis activity"/>
    <property type="evidence" value="ECO:0007669"/>
    <property type="project" value="TreeGrafter"/>
</dbReference>
<feature type="region of interest" description="Disordered" evidence="10">
    <location>
        <begin position="139"/>
        <end position="172"/>
    </location>
</feature>
<dbReference type="InterPro" id="IPR014012">
    <property type="entry name" value="HSA_dom"/>
</dbReference>
<dbReference type="Pfam" id="PF07529">
    <property type="entry name" value="HSA"/>
    <property type="match status" value="1"/>
</dbReference>
<accession>A0A3P7Z6I8</accession>
<feature type="domain" description="HSA" evidence="12">
    <location>
        <begin position="35"/>
        <end position="110"/>
    </location>
</feature>
<evidence type="ECO:0000313" key="13">
    <source>
        <dbReference type="EMBL" id="VDO95310.1"/>
    </source>
</evidence>
<sequence length="1029" mass="116047">MELTRQRTSVLYQEVDVITKVEELRAAGLWTANRLERLEDPPQDKTYWDYLMMGMLNRGKIMRQEVQWKKMMARKIAFAIVQTHPYLPDLDAWRRDRARKRDQRLEKEKLEAEKHKALNAHMTFLVGEANKLSSMVQEGMAQNNGSKTPSVASNEEDDSDFRGTDSESDDEATIAQEEAAMKQHERVAVEEEVSALNKEADQEMDDLLASLPPEYLASMGIELPLKSAPASDLPADSEGKKEAIKVKGKRRGAKGDKVPTNNAKDNEENVNTERSTPEKPHDEHSGSRKKSDEKPSSIVESVSVEQDLMSEGNGQGMLSNVDYAKLNSKDEIVRQKELDSIAEAAMKLRPKGNTLQTTQVKTAVPFLIKGTLREYQMVGLDWLVTLYENNVNGILADEMGLGKTIQTIALLAHLACVHRIWGPHLIIVPNSVILNWEMEFKKWCPAFKILTYYGSQKERAEKRRCSTTMCNLYACSHQTAKYRFVFWTSTEATTLANLLNFKGWTKPNTFHVCIASYNTVTTDIRSFKRKEWQYMILDEAHNIKNFKSQRWQALLNVRSHSRLLLTGTPLQNSLMELWSLMHFLMPEIFSSHDDFKQWFSNPLTGMVEGSIMYSSHLMGQLHKVLRPFVLRRLKRDVEKELPEKTEHVLKVPLSKRQRYLYDDFMSRRSTRENLKSGNMLSVLNIVMQLRKCCNHPDLFEPRDVVSPMYVEKIRYVPPGLIVDLNEKEFGRDLPVFFDLRKRFTGVSTPTAIAPKLASGGPPAPVEANDGGEQLAQDADQKGGARVGPIAPKLASGGSPAPVQANDGGEQLAQDAERLMPQEGGARVGPIAPKLASGGSPAPVQANDGGEQLAQDAERLMPQEGGARVGPGHQPLFKPMMVVNNWRRMLTGLCHRKAAQGLVRSIRNLRLNRQRSLCEPVLVVNGWLRMLTGSHRKKVAQGLVSSFRNTLLKGLRALYDSYRKKVVQGLVRCEENGYWVVFFQFVPKHASERAPVTVRTDVGGERLVQHAGQFMPQEDDARVLQVSTIA</sequence>
<evidence type="ECO:0000256" key="7">
    <source>
        <dbReference type="ARBA" id="ARBA00023125"/>
    </source>
</evidence>
<dbReference type="InterPro" id="IPR000330">
    <property type="entry name" value="SNF2_N"/>
</dbReference>
<dbReference type="InterPro" id="IPR038718">
    <property type="entry name" value="SNF2-like_sf"/>
</dbReference>
<evidence type="ECO:0000256" key="6">
    <source>
        <dbReference type="ARBA" id="ARBA00022853"/>
    </source>
</evidence>
<reference evidence="13 14" key="1">
    <citation type="submission" date="2018-11" db="EMBL/GenBank/DDBJ databases">
        <authorList>
            <consortium name="Pathogen Informatics"/>
        </authorList>
    </citation>
    <scope>NUCLEOTIDE SEQUENCE [LARGE SCALE GENOMIC DNA]</scope>
</reference>
<gene>
    <name evidence="13" type="ORF">HPBE_LOCUS13207</name>
</gene>
<dbReference type="SMART" id="SM00487">
    <property type="entry name" value="DEXDc"/>
    <property type="match status" value="1"/>
</dbReference>
<keyword evidence="7" id="KW-0238">DNA-binding</keyword>
<feature type="coiled-coil region" evidence="9">
    <location>
        <begin position="179"/>
        <end position="206"/>
    </location>
</feature>
<dbReference type="CDD" id="cd18003">
    <property type="entry name" value="DEXQc_SRCAP"/>
    <property type="match status" value="1"/>
</dbReference>
<keyword evidence="9" id="KW-0175">Coiled coil</keyword>
<dbReference type="GO" id="GO:0003677">
    <property type="term" value="F:DNA binding"/>
    <property type="evidence" value="ECO:0007669"/>
    <property type="project" value="UniProtKB-KW"/>
</dbReference>
<dbReference type="InterPro" id="IPR027417">
    <property type="entry name" value="P-loop_NTPase"/>
</dbReference>
<keyword evidence="3" id="KW-0378">Hydrolase</keyword>
<dbReference type="InterPro" id="IPR014001">
    <property type="entry name" value="Helicase_ATP-bd"/>
</dbReference>
<dbReference type="PROSITE" id="PS51192">
    <property type="entry name" value="HELICASE_ATP_BIND_1"/>
    <property type="match status" value="1"/>
</dbReference>
<dbReference type="GO" id="GO:0005524">
    <property type="term" value="F:ATP binding"/>
    <property type="evidence" value="ECO:0007669"/>
    <property type="project" value="UniProtKB-KW"/>
</dbReference>
<evidence type="ECO:0000313" key="15">
    <source>
        <dbReference type="WBParaSite" id="HPBE_0001320601-mRNA-1"/>
    </source>
</evidence>
<keyword evidence="14" id="KW-1185">Reference proteome</keyword>